<evidence type="ECO:0000313" key="10">
    <source>
        <dbReference type="Proteomes" id="UP001213979"/>
    </source>
</evidence>
<dbReference type="InterPro" id="IPR017900">
    <property type="entry name" value="4Fe4S_Fe_S_CS"/>
</dbReference>
<feature type="transmembrane region" description="Helical" evidence="6">
    <location>
        <begin position="112"/>
        <end position="134"/>
    </location>
</feature>
<dbReference type="Proteomes" id="UP001213979">
    <property type="component" value="Unassembled WGS sequence"/>
</dbReference>
<dbReference type="GO" id="GO:0016491">
    <property type="term" value="F:oxidoreductase activity"/>
    <property type="evidence" value="ECO:0007669"/>
    <property type="project" value="UniProtKB-KW"/>
</dbReference>
<evidence type="ECO:0000256" key="4">
    <source>
        <dbReference type="ARBA" id="ARBA00023004"/>
    </source>
</evidence>
<dbReference type="GO" id="GO:0046872">
    <property type="term" value="F:metal ion binding"/>
    <property type="evidence" value="ECO:0007669"/>
    <property type="project" value="UniProtKB-KW"/>
</dbReference>
<evidence type="ECO:0000313" key="11">
    <source>
        <dbReference type="Proteomes" id="UP001339962"/>
    </source>
</evidence>
<keyword evidence="2" id="KW-0479">Metal-binding</keyword>
<sequence length="701" mass="79316">MNALLVINFLAFLLVTAYAVYLFAYLVKTRIAYIKLGKKVEFDQKVKERLDKIWVNVFGQKKLLKDKKSGLIHVVFFYGFILVQFGAIDFIMKGIVPGAHLPLGPLYPGFTFFQEIVTLLILIAVFWAFYRRYIEKLVRLKRDFKAGLVLIFIGGLMLSVLFGNGMSMIWHAEEATWSEPIASLVAGAFFWVGKTGATVLFYVAWWIHLLILLTFLVYVPQSKHAHLIAGPVNVFFSRLSRPKLEKINFEDETQESFGVGKIEDFKQTQLIDLYACVECGRCTNMCPATGTGKMLSPMDLILKLRDHLTETGAAVTSKAPWVPAFAFKNTRGNQLAFAAQGLQEQAATLEMPSLIGDVITEEEIWACTTCRNCEDQCPVMNEHVDKIIDLRRYLVLTEGKMNPDAQRAMTNIERQGNPWGLNRKEKENWRELREDAHIPTVKEMQKAGEEFEYLLWVGSMGAFDNRSQKIALAFARLLNEAGVKFAILGNKEKNSGDTPRRLGNEFLFQELVNSNIAEFEKAGVKKIVTIDPHAYNTFKNEYPDFGFEAEVYHHTELLAKLVEEGRLVPKYEVNETVTFHDSCYLGRYNEVYEQPRSVLRAIPGVKLVEMERNREKGMCCGAGGGLMWMEETTGTRINVARTEQALAVNPTVISSGCPYCLTMLTDGTKAKEVEEKVATYDIAELLEKAVFGDENQKDMVS</sequence>
<dbReference type="Gene3D" id="1.10.1060.10">
    <property type="entry name" value="Alpha-helical ferredoxin"/>
    <property type="match status" value="1"/>
</dbReference>
<keyword evidence="10" id="KW-1185">Reference proteome</keyword>
<feature type="transmembrane region" description="Helical" evidence="6">
    <location>
        <begin position="71"/>
        <end position="92"/>
    </location>
</feature>
<feature type="transmembrane region" description="Helical" evidence="6">
    <location>
        <begin position="175"/>
        <end position="192"/>
    </location>
</feature>
<comment type="caution">
    <text evidence="9">The sequence shown here is derived from an EMBL/GenBank/DDBJ whole genome shotgun (WGS) entry which is preliminary data.</text>
</comment>
<keyword evidence="6" id="KW-1133">Transmembrane helix</keyword>
<dbReference type="SUPFAM" id="SSF46548">
    <property type="entry name" value="alpha-helical ferredoxin"/>
    <property type="match status" value="1"/>
</dbReference>
<keyword evidence="3" id="KW-0560">Oxidoreductase</keyword>
<evidence type="ECO:0000256" key="3">
    <source>
        <dbReference type="ARBA" id="ARBA00023002"/>
    </source>
</evidence>
<feature type="transmembrane region" description="Helical" evidence="6">
    <location>
        <begin position="146"/>
        <end position="169"/>
    </location>
</feature>
<keyword evidence="4" id="KW-0408">Iron</keyword>
<dbReference type="InterPro" id="IPR004017">
    <property type="entry name" value="Cys_rich_dom"/>
</dbReference>
<dbReference type="PANTHER" id="PTHR43255">
    <property type="entry name" value="IRON-SULFUR-BINDING OXIDOREDUCTASE FADF-RELATED-RELATED"/>
    <property type="match status" value="1"/>
</dbReference>
<proteinExistence type="predicted"/>
<evidence type="ECO:0000313" key="9">
    <source>
        <dbReference type="EMBL" id="MED5052316.1"/>
    </source>
</evidence>
<evidence type="ECO:0000313" key="8">
    <source>
        <dbReference type="EMBL" id="MDE8563913.1"/>
    </source>
</evidence>
<dbReference type="InterPro" id="IPR009051">
    <property type="entry name" value="Helical_ferredxn"/>
</dbReference>
<evidence type="ECO:0000256" key="6">
    <source>
        <dbReference type="SAM" id="Phobius"/>
    </source>
</evidence>
<feature type="domain" description="4Fe-4S ferredoxin-type" evidence="7">
    <location>
        <begin position="267"/>
        <end position="297"/>
    </location>
</feature>
<dbReference type="Gene3D" id="1.20.950.20">
    <property type="entry name" value="Transmembrane di-heme cytochromes, Chain C"/>
    <property type="match status" value="1"/>
</dbReference>
<dbReference type="InterPro" id="IPR036197">
    <property type="entry name" value="NarG-like_sf"/>
</dbReference>
<accession>A0ABD5IWL4</accession>
<gene>
    <name evidence="9" type="ORF">P9850_10665</name>
    <name evidence="8" type="ORF">PNH38_08445</name>
</gene>
<dbReference type="EMBL" id="JARTLI010000019">
    <property type="protein sequence ID" value="MED5052316.1"/>
    <property type="molecule type" value="Genomic_DNA"/>
</dbReference>
<feature type="transmembrane region" description="Helical" evidence="6">
    <location>
        <begin position="6"/>
        <end position="27"/>
    </location>
</feature>
<feature type="transmembrane region" description="Helical" evidence="6">
    <location>
        <begin position="199"/>
        <end position="219"/>
    </location>
</feature>
<reference evidence="9 11" key="2">
    <citation type="submission" date="2023-03" db="EMBL/GenBank/DDBJ databases">
        <title>Bacillus Genome Sequencing.</title>
        <authorList>
            <person name="Dunlap C."/>
        </authorList>
    </citation>
    <scope>NUCLEOTIDE SEQUENCE [LARGE SCALE GENOMIC DNA]</scope>
    <source>
        <strain evidence="9 11">NRS-38</strain>
    </source>
</reference>
<keyword evidence="5" id="KW-0411">Iron-sulfur</keyword>
<dbReference type="EMBL" id="JAQOTG010000006">
    <property type="protein sequence ID" value="MDE8563913.1"/>
    <property type="molecule type" value="Genomic_DNA"/>
</dbReference>
<dbReference type="PANTHER" id="PTHR43255:SF1">
    <property type="entry name" value="IRON-SULFUR-BINDING OXIDOREDUCTASE FADF-RELATED"/>
    <property type="match status" value="1"/>
</dbReference>
<keyword evidence="6" id="KW-0812">Transmembrane</keyword>
<dbReference type="Pfam" id="PF13183">
    <property type="entry name" value="Fer4_8"/>
    <property type="match status" value="1"/>
</dbReference>
<keyword evidence="1" id="KW-0004">4Fe-4S</keyword>
<dbReference type="AlphaFoldDB" id="A0ABD5IWL4"/>
<dbReference type="Proteomes" id="UP001339962">
    <property type="component" value="Unassembled WGS sequence"/>
</dbReference>
<evidence type="ECO:0000256" key="1">
    <source>
        <dbReference type="ARBA" id="ARBA00022485"/>
    </source>
</evidence>
<dbReference type="PROSITE" id="PS00198">
    <property type="entry name" value="4FE4S_FER_1"/>
    <property type="match status" value="1"/>
</dbReference>
<dbReference type="InterPro" id="IPR017896">
    <property type="entry name" value="4Fe4S_Fe-S-bd"/>
</dbReference>
<protein>
    <submittedName>
        <fullName evidence="9">Heterodisulfide reductase-related iron-sulfur binding cluster</fullName>
    </submittedName>
</protein>
<evidence type="ECO:0000259" key="7">
    <source>
        <dbReference type="PROSITE" id="PS51379"/>
    </source>
</evidence>
<dbReference type="Pfam" id="PF02754">
    <property type="entry name" value="CCG"/>
    <property type="match status" value="2"/>
</dbReference>
<name>A0ABD5IWL4_9BACL</name>
<dbReference type="InterPro" id="IPR051460">
    <property type="entry name" value="HdrC_iron-sulfur_subunit"/>
</dbReference>
<keyword evidence="6" id="KW-0472">Membrane</keyword>
<organism evidence="9 11">
    <name type="scientific">Anoxybacteroides rupiense</name>
    <dbReference type="NCBI Taxonomy" id="311460"/>
    <lineage>
        <taxon>Bacteria</taxon>
        <taxon>Bacillati</taxon>
        <taxon>Bacillota</taxon>
        <taxon>Bacilli</taxon>
        <taxon>Bacillales</taxon>
        <taxon>Anoxybacillaceae</taxon>
        <taxon>Anoxybacteroides</taxon>
    </lineage>
</organism>
<dbReference type="RefSeq" id="WP_066150671.1">
    <property type="nucleotide sequence ID" value="NZ_JACIDF010000007.1"/>
</dbReference>
<dbReference type="PROSITE" id="PS51379">
    <property type="entry name" value="4FE4S_FER_2"/>
    <property type="match status" value="1"/>
</dbReference>
<dbReference type="SUPFAM" id="SSF103501">
    <property type="entry name" value="Respiratory nitrate reductase 1 gamma chain"/>
    <property type="match status" value="1"/>
</dbReference>
<dbReference type="GO" id="GO:0051539">
    <property type="term" value="F:4 iron, 4 sulfur cluster binding"/>
    <property type="evidence" value="ECO:0007669"/>
    <property type="project" value="UniProtKB-KW"/>
</dbReference>
<evidence type="ECO:0000256" key="2">
    <source>
        <dbReference type="ARBA" id="ARBA00022723"/>
    </source>
</evidence>
<evidence type="ECO:0000256" key="5">
    <source>
        <dbReference type="ARBA" id="ARBA00023014"/>
    </source>
</evidence>
<reference evidence="8 10" key="1">
    <citation type="submission" date="2023-01" db="EMBL/GenBank/DDBJ databases">
        <title>Genome-based reclassification of Anoxybacillus geothermalis as a later heterotypic synonym of Anoxybacillus rupiensis.</title>
        <authorList>
            <person name="Inan Bektas K."/>
            <person name="Canakci S."/>
            <person name="Belduz A.A."/>
            <person name="Guler H.H."/>
        </authorList>
    </citation>
    <scope>NUCLEOTIDE SEQUENCE [LARGE SCALE GENOMIC DNA]</scope>
    <source>
        <strain evidence="8 10">DSM 17127</strain>
    </source>
</reference>